<gene>
    <name evidence="2" type="ORF">BVRB_8g199600</name>
</gene>
<proteinExistence type="predicted"/>
<keyword evidence="3" id="KW-1185">Reference proteome</keyword>
<dbReference type="Proteomes" id="UP000035740">
    <property type="component" value="Unassembled WGS sequence"/>
</dbReference>
<dbReference type="Gramene" id="KMS96777">
    <property type="protein sequence ID" value="KMS96777"/>
    <property type="gene ID" value="BVRB_8g199600"/>
</dbReference>
<dbReference type="OMA" id="RREMMIN"/>
<feature type="region of interest" description="Disordered" evidence="1">
    <location>
        <begin position="1"/>
        <end position="32"/>
    </location>
</feature>
<evidence type="ECO:0000256" key="1">
    <source>
        <dbReference type="SAM" id="MobiDB-lite"/>
    </source>
</evidence>
<evidence type="ECO:0000313" key="2">
    <source>
        <dbReference type="EMBL" id="KMS96777.1"/>
    </source>
</evidence>
<evidence type="ECO:0000313" key="3">
    <source>
        <dbReference type="Proteomes" id="UP000035740"/>
    </source>
</evidence>
<dbReference type="OrthoDB" id="1148560at2759"/>
<protein>
    <submittedName>
        <fullName evidence="2">Uncharacterized protein</fullName>
    </submittedName>
</protein>
<dbReference type="AlphaFoldDB" id="A0A0J8BA56"/>
<reference evidence="2 3" key="1">
    <citation type="journal article" date="2014" name="Nature">
        <title>The genome of the recently domesticated crop plant sugar beet (Beta vulgaris).</title>
        <authorList>
            <person name="Dohm J.C."/>
            <person name="Minoche A.E."/>
            <person name="Holtgrawe D."/>
            <person name="Capella-Gutierrez S."/>
            <person name="Zakrzewski F."/>
            <person name="Tafer H."/>
            <person name="Rupp O."/>
            <person name="Sorensen T.R."/>
            <person name="Stracke R."/>
            <person name="Reinhardt R."/>
            <person name="Goesmann A."/>
            <person name="Kraft T."/>
            <person name="Schulz B."/>
            <person name="Stadler P.F."/>
            <person name="Schmidt T."/>
            <person name="Gabaldon T."/>
            <person name="Lehrach H."/>
            <person name="Weisshaar B."/>
            <person name="Himmelbauer H."/>
        </authorList>
    </citation>
    <scope>NUCLEOTIDE SEQUENCE [LARGE SCALE GENOMIC DNA]</scope>
    <source>
        <tissue evidence="2">Taproot</tissue>
    </source>
</reference>
<sequence length="57" mass="6043">MAGGIRRSMINGGSESQRSTSPGRPIPKRGQIKGRIVKGLAHSVVAIFSLATPSNRR</sequence>
<organism evidence="2 3">
    <name type="scientific">Beta vulgaris subsp. vulgaris</name>
    <name type="common">Beet</name>
    <dbReference type="NCBI Taxonomy" id="3555"/>
    <lineage>
        <taxon>Eukaryota</taxon>
        <taxon>Viridiplantae</taxon>
        <taxon>Streptophyta</taxon>
        <taxon>Embryophyta</taxon>
        <taxon>Tracheophyta</taxon>
        <taxon>Spermatophyta</taxon>
        <taxon>Magnoliopsida</taxon>
        <taxon>eudicotyledons</taxon>
        <taxon>Gunneridae</taxon>
        <taxon>Pentapetalae</taxon>
        <taxon>Caryophyllales</taxon>
        <taxon>Chenopodiaceae</taxon>
        <taxon>Betoideae</taxon>
        <taxon>Beta</taxon>
    </lineage>
</organism>
<name>A0A0J8BA56_BETVV</name>
<dbReference type="PANTHER" id="PTHR36615">
    <property type="entry name" value="PROTEIN, PUTATIVE-RELATED"/>
    <property type="match status" value="1"/>
</dbReference>
<feature type="compositionally biased region" description="Polar residues" evidence="1">
    <location>
        <begin position="11"/>
        <end position="22"/>
    </location>
</feature>
<accession>A0A0J8BA56</accession>
<dbReference type="EMBL" id="KQ090361">
    <property type="protein sequence ID" value="KMS96777.1"/>
    <property type="molecule type" value="Genomic_DNA"/>
</dbReference>
<dbReference type="PANTHER" id="PTHR36615:SF7">
    <property type="entry name" value="PROTEIN, PUTATIVE-RELATED"/>
    <property type="match status" value="1"/>
</dbReference>